<protein>
    <submittedName>
        <fullName evidence="1">Uncharacterized protein</fullName>
    </submittedName>
</protein>
<organism evidence="1 2">
    <name type="scientific">Pristionchus pacificus</name>
    <name type="common">Parasitic nematode worm</name>
    <dbReference type="NCBI Taxonomy" id="54126"/>
    <lineage>
        <taxon>Eukaryota</taxon>
        <taxon>Metazoa</taxon>
        <taxon>Ecdysozoa</taxon>
        <taxon>Nematoda</taxon>
        <taxon>Chromadorea</taxon>
        <taxon>Rhabditida</taxon>
        <taxon>Rhabditina</taxon>
        <taxon>Diplogasteromorpha</taxon>
        <taxon>Diplogasteroidea</taxon>
        <taxon>Neodiplogasteridae</taxon>
        <taxon>Pristionchus</taxon>
    </lineage>
</organism>
<proteinExistence type="predicted"/>
<reference evidence="1" key="2">
    <citation type="submission" date="2022-06" db="UniProtKB">
        <authorList>
            <consortium name="EnsemblMetazoa"/>
        </authorList>
    </citation>
    <scope>IDENTIFICATION</scope>
    <source>
        <strain evidence="1">PS312</strain>
    </source>
</reference>
<accession>A0A2A6D2J9</accession>
<gene>
    <name evidence="1" type="primary">WBGene00284362</name>
</gene>
<sequence length="116" mass="12799">MAVEVTWLVHTLCCSGTILMNLLLGAIIIKTILKYNSGENPVLQWCGLSYPSEYQKSTTNEKTNAYYVIKHTALTIRHLTAILAVIYAPTVIAYVGALKLAASTLCAFVFVRPYKS</sequence>
<evidence type="ECO:0000313" key="1">
    <source>
        <dbReference type="EnsemblMetazoa" id="PPA45993.1"/>
    </source>
</evidence>
<name>A0A2A6D2J9_PRIPA</name>
<accession>A0A8R1V1N1</accession>
<keyword evidence="2" id="KW-1185">Reference proteome</keyword>
<evidence type="ECO:0000313" key="2">
    <source>
        <dbReference type="Proteomes" id="UP000005239"/>
    </source>
</evidence>
<dbReference type="Proteomes" id="UP000005239">
    <property type="component" value="Unassembled WGS sequence"/>
</dbReference>
<reference evidence="2" key="1">
    <citation type="journal article" date="2008" name="Nat. Genet.">
        <title>The Pristionchus pacificus genome provides a unique perspective on nematode lifestyle and parasitism.</title>
        <authorList>
            <person name="Dieterich C."/>
            <person name="Clifton S.W."/>
            <person name="Schuster L.N."/>
            <person name="Chinwalla A."/>
            <person name="Delehaunty K."/>
            <person name="Dinkelacker I."/>
            <person name="Fulton L."/>
            <person name="Fulton R."/>
            <person name="Godfrey J."/>
            <person name="Minx P."/>
            <person name="Mitreva M."/>
            <person name="Roeseler W."/>
            <person name="Tian H."/>
            <person name="Witte H."/>
            <person name="Yang S.P."/>
            <person name="Wilson R.K."/>
            <person name="Sommer R.J."/>
        </authorList>
    </citation>
    <scope>NUCLEOTIDE SEQUENCE [LARGE SCALE GENOMIC DNA]</scope>
    <source>
        <strain evidence="2">PS312</strain>
    </source>
</reference>
<dbReference type="EnsemblMetazoa" id="PPA45993.1">
    <property type="protein sequence ID" value="PPA45993.1"/>
    <property type="gene ID" value="WBGene00284362"/>
</dbReference>
<dbReference type="AlphaFoldDB" id="A0A2A6D2J9"/>